<name>A0A077ZQK6_TRITR</name>
<dbReference type="EMBL" id="HG807763">
    <property type="protein sequence ID" value="CDW61055.1"/>
    <property type="molecule type" value="Genomic_DNA"/>
</dbReference>
<dbReference type="OrthoDB" id="10553622at2759"/>
<evidence type="ECO:0000313" key="2">
    <source>
        <dbReference type="EMBL" id="CDW61055.1"/>
    </source>
</evidence>
<feature type="compositionally biased region" description="Acidic residues" evidence="1">
    <location>
        <begin position="201"/>
        <end position="212"/>
    </location>
</feature>
<evidence type="ECO:0000313" key="3">
    <source>
        <dbReference type="Proteomes" id="UP000030665"/>
    </source>
</evidence>
<feature type="compositionally biased region" description="Basic and acidic residues" evidence="1">
    <location>
        <begin position="138"/>
        <end position="159"/>
    </location>
</feature>
<feature type="compositionally biased region" description="Basic and acidic residues" evidence="1">
    <location>
        <begin position="106"/>
        <end position="126"/>
    </location>
</feature>
<organism evidence="2 3">
    <name type="scientific">Trichuris trichiura</name>
    <name type="common">Whipworm</name>
    <name type="synonym">Trichocephalus trichiurus</name>
    <dbReference type="NCBI Taxonomy" id="36087"/>
    <lineage>
        <taxon>Eukaryota</taxon>
        <taxon>Metazoa</taxon>
        <taxon>Ecdysozoa</taxon>
        <taxon>Nematoda</taxon>
        <taxon>Enoplea</taxon>
        <taxon>Dorylaimia</taxon>
        <taxon>Trichinellida</taxon>
        <taxon>Trichuridae</taxon>
        <taxon>Trichuris</taxon>
    </lineage>
</organism>
<reference evidence="2" key="2">
    <citation type="submission" date="2014-03" db="EMBL/GenBank/DDBJ databases">
        <title>The whipworm genome and dual-species transcriptomics of an intimate host-pathogen interaction.</title>
        <authorList>
            <person name="Foth B.J."/>
            <person name="Tsai I.J."/>
            <person name="Reid A.J."/>
            <person name="Bancroft A.J."/>
            <person name="Nichol S."/>
            <person name="Tracey A."/>
            <person name="Holroyd N."/>
            <person name="Cotton J.A."/>
            <person name="Stanley E.J."/>
            <person name="Zarowiecki M."/>
            <person name="Liu J.Z."/>
            <person name="Huckvale T."/>
            <person name="Cooper P.J."/>
            <person name="Grencis R.K."/>
            <person name="Berriman M."/>
        </authorList>
    </citation>
    <scope>NUCLEOTIDE SEQUENCE [LARGE SCALE GENOMIC DNA]</scope>
</reference>
<dbReference type="Proteomes" id="UP000030665">
    <property type="component" value="Unassembled WGS sequence"/>
</dbReference>
<accession>A0A077ZQK6</accession>
<feature type="compositionally biased region" description="Acidic residues" evidence="1">
    <location>
        <begin position="160"/>
        <end position="190"/>
    </location>
</feature>
<sequence>MPRRSNPMNVSLFPFRIDLPAFSYALPNTSGLYCTPDSTSESPLGDNIPNHAIEILLTRALAYFLLESADRANGLYLTDWQTALREASNDTSLYPFWNNLSFPSCHSDEQKQPDEEGKEECHEQGNKDGQVLVEAEDYERKEENDHRKGGNSQEGKENEQQEEIEDEDDCDTDGEENYEDRDEGNYEEANDNCTVIKEDHYEEEEEDSYVEK</sequence>
<keyword evidence="3" id="KW-1185">Reference proteome</keyword>
<reference evidence="2" key="1">
    <citation type="submission" date="2014-01" db="EMBL/GenBank/DDBJ databases">
        <authorList>
            <person name="Aslett M."/>
        </authorList>
    </citation>
    <scope>NUCLEOTIDE SEQUENCE</scope>
</reference>
<dbReference type="AlphaFoldDB" id="A0A077ZQK6"/>
<protein>
    <submittedName>
        <fullName evidence="2">Uncharacterized protein</fullName>
    </submittedName>
</protein>
<proteinExistence type="predicted"/>
<evidence type="ECO:0000256" key="1">
    <source>
        <dbReference type="SAM" id="MobiDB-lite"/>
    </source>
</evidence>
<feature type="region of interest" description="Disordered" evidence="1">
    <location>
        <begin position="105"/>
        <end position="212"/>
    </location>
</feature>
<gene>
    <name evidence="2" type="ORF">TTRE_0000947601</name>
</gene>